<protein>
    <recommendedName>
        <fullName evidence="6">RING-type domain-containing protein</fullName>
    </recommendedName>
</protein>
<gene>
    <name evidence="7" type="ORF">GHT06_010415</name>
</gene>
<feature type="compositionally biased region" description="Low complexity" evidence="5">
    <location>
        <begin position="351"/>
        <end position="367"/>
    </location>
</feature>
<evidence type="ECO:0000256" key="5">
    <source>
        <dbReference type="SAM" id="MobiDB-lite"/>
    </source>
</evidence>
<evidence type="ECO:0000313" key="8">
    <source>
        <dbReference type="Proteomes" id="UP000820818"/>
    </source>
</evidence>
<keyword evidence="3" id="KW-0862">Zinc</keyword>
<reference evidence="7 8" key="1">
    <citation type="submission" date="2022-05" db="EMBL/GenBank/DDBJ databases">
        <title>A multi-omics perspective on studying reproductive biology in Daphnia sinensis.</title>
        <authorList>
            <person name="Jia J."/>
        </authorList>
    </citation>
    <scope>NUCLEOTIDE SEQUENCE [LARGE SCALE GENOMIC DNA]</scope>
    <source>
        <strain evidence="7 8">WSL</strain>
    </source>
</reference>
<evidence type="ECO:0000256" key="1">
    <source>
        <dbReference type="ARBA" id="ARBA00022723"/>
    </source>
</evidence>
<dbReference type="PROSITE" id="PS00518">
    <property type="entry name" value="ZF_RING_1"/>
    <property type="match status" value="1"/>
</dbReference>
<keyword evidence="2 4" id="KW-0863">Zinc-finger</keyword>
<dbReference type="PANTHER" id="PTHR25464:SF2">
    <property type="entry name" value="RING-TYPE DOMAIN-CONTAINING PROTEIN"/>
    <property type="match status" value="1"/>
</dbReference>
<dbReference type="PROSITE" id="PS50089">
    <property type="entry name" value="ZF_RING_2"/>
    <property type="match status" value="1"/>
</dbReference>
<feature type="compositionally biased region" description="Polar residues" evidence="5">
    <location>
        <begin position="368"/>
        <end position="380"/>
    </location>
</feature>
<dbReference type="Pfam" id="PF13639">
    <property type="entry name" value="zf-RING_2"/>
    <property type="match status" value="1"/>
</dbReference>
<evidence type="ECO:0000313" key="7">
    <source>
        <dbReference type="EMBL" id="KAI9562959.1"/>
    </source>
</evidence>
<evidence type="ECO:0000256" key="4">
    <source>
        <dbReference type="PROSITE-ProRule" id="PRU00175"/>
    </source>
</evidence>
<dbReference type="Proteomes" id="UP000820818">
    <property type="component" value="Linkage Group LG2"/>
</dbReference>
<evidence type="ECO:0000256" key="2">
    <source>
        <dbReference type="ARBA" id="ARBA00022771"/>
    </source>
</evidence>
<sequence>MAVSLSSHLMGFSDDTAYDNHVAQMDEIEDLSTCSVCFLEYNSDKRIAKFLPCFHTFCLECLRSLSSSTVIITCPLCRNTFTCNNGVDNLPSNMYALHIAKMSSKAERAKQLQRSLECWCLSCESVANLACYFGNPKHTLVSIRGSTIKEAEDLQKLIKDIPLKKSLAIKKHKQVQAHLNSLMESLKQVEDGLKDQLMKNDLLLAGVMSLDEKLAFAQDKKDMTVAAVRETVNKIAFQCDESLAEVANVAEYYESQKRIRILINLRNSDNQVIPTFSLFEDGFYSNWSTAENLSTTDRNLMLVSHLVFTVLKRWKIALKVKLPPSSMFTAVSLSSIENRHPTPQLPTVIAPSTSSSVPSTTVSPSVVEQSLNKPSNSNSAWGPAPTLSYSQVLNLPKPLQPPKPASQASSELPSFTFRFGQKGNSKFNLSSKFLGEVLVKIKLSSHVTFMQEFAYFCRKPREMSRRIIKASPGMFITVQAENPLMLEAMPAMHSLGTWESQERTKDAWDVGINSVLDADGQVVAWKLIFLLEKFKPNNMEVAMLFGKVLEGKEILQQMASRTKQDRFNLQVTVKTV</sequence>
<dbReference type="AlphaFoldDB" id="A0AAD5L0F1"/>
<evidence type="ECO:0000259" key="6">
    <source>
        <dbReference type="PROSITE" id="PS50089"/>
    </source>
</evidence>
<dbReference type="EMBL" id="WJBH02000002">
    <property type="protein sequence ID" value="KAI9562959.1"/>
    <property type="molecule type" value="Genomic_DNA"/>
</dbReference>
<dbReference type="Gene3D" id="3.30.40.10">
    <property type="entry name" value="Zinc/RING finger domain, C3HC4 (zinc finger)"/>
    <property type="match status" value="1"/>
</dbReference>
<feature type="region of interest" description="Disordered" evidence="5">
    <location>
        <begin position="342"/>
        <end position="383"/>
    </location>
</feature>
<dbReference type="PANTHER" id="PTHR25464">
    <property type="entry name" value="TRIPARTITE MOTIF-CONTAINING PROTEIN 2-LIKE PROTEIN"/>
    <property type="match status" value="1"/>
</dbReference>
<comment type="caution">
    <text evidence="7">The sequence shown here is derived from an EMBL/GenBank/DDBJ whole genome shotgun (WGS) entry which is preliminary data.</text>
</comment>
<keyword evidence="8" id="KW-1185">Reference proteome</keyword>
<evidence type="ECO:0000256" key="3">
    <source>
        <dbReference type="ARBA" id="ARBA00022833"/>
    </source>
</evidence>
<dbReference type="InterPro" id="IPR013083">
    <property type="entry name" value="Znf_RING/FYVE/PHD"/>
</dbReference>
<name>A0AAD5L0F1_9CRUS</name>
<proteinExistence type="predicted"/>
<dbReference type="SUPFAM" id="SSF57850">
    <property type="entry name" value="RING/U-box"/>
    <property type="match status" value="1"/>
</dbReference>
<organism evidence="7 8">
    <name type="scientific">Daphnia sinensis</name>
    <dbReference type="NCBI Taxonomy" id="1820382"/>
    <lineage>
        <taxon>Eukaryota</taxon>
        <taxon>Metazoa</taxon>
        <taxon>Ecdysozoa</taxon>
        <taxon>Arthropoda</taxon>
        <taxon>Crustacea</taxon>
        <taxon>Branchiopoda</taxon>
        <taxon>Diplostraca</taxon>
        <taxon>Cladocera</taxon>
        <taxon>Anomopoda</taxon>
        <taxon>Daphniidae</taxon>
        <taxon>Daphnia</taxon>
        <taxon>Daphnia similis group</taxon>
    </lineage>
</organism>
<feature type="domain" description="RING-type" evidence="6">
    <location>
        <begin position="34"/>
        <end position="78"/>
    </location>
</feature>
<dbReference type="InterPro" id="IPR017907">
    <property type="entry name" value="Znf_RING_CS"/>
</dbReference>
<keyword evidence="1" id="KW-0479">Metal-binding</keyword>
<dbReference type="InterPro" id="IPR001841">
    <property type="entry name" value="Znf_RING"/>
</dbReference>
<dbReference type="GO" id="GO:0008270">
    <property type="term" value="F:zinc ion binding"/>
    <property type="evidence" value="ECO:0007669"/>
    <property type="project" value="UniProtKB-KW"/>
</dbReference>
<accession>A0AAD5L0F1</accession>
<dbReference type="SMART" id="SM00184">
    <property type="entry name" value="RING"/>
    <property type="match status" value="1"/>
</dbReference>